<keyword evidence="14" id="KW-1185">Reference proteome</keyword>
<dbReference type="Proteomes" id="UP000814176">
    <property type="component" value="Unassembled WGS sequence"/>
</dbReference>
<dbReference type="EMBL" id="JADCUA010000009">
    <property type="protein sequence ID" value="KAH9837365.1"/>
    <property type="molecule type" value="Genomic_DNA"/>
</dbReference>
<dbReference type="InterPro" id="IPR001509">
    <property type="entry name" value="Epimerase_deHydtase"/>
</dbReference>
<feature type="domain" description="NAD-dependent epimerase/dehydratase" evidence="12">
    <location>
        <begin position="724"/>
        <end position="992"/>
    </location>
</feature>
<dbReference type="Pfam" id="PF01370">
    <property type="entry name" value="Epimerase"/>
    <property type="match status" value="1"/>
</dbReference>
<feature type="compositionally biased region" description="Polar residues" evidence="11">
    <location>
        <begin position="584"/>
        <end position="599"/>
    </location>
</feature>
<keyword evidence="7" id="KW-0413">Isomerase</keyword>
<dbReference type="Pfam" id="PF11957">
    <property type="entry name" value="efThoc1"/>
    <property type="match status" value="1"/>
</dbReference>
<evidence type="ECO:0000256" key="7">
    <source>
        <dbReference type="ARBA" id="ARBA00023235"/>
    </source>
</evidence>
<evidence type="ECO:0000256" key="11">
    <source>
        <dbReference type="SAM" id="MobiDB-lite"/>
    </source>
</evidence>
<keyword evidence="6" id="KW-0119">Carbohydrate metabolism</keyword>
<comment type="similarity">
    <text evidence="9">In the N-terminal section; belongs to the NAD(P)-dependent epimerase/dehydratase family.</text>
</comment>
<evidence type="ECO:0000313" key="14">
    <source>
        <dbReference type="Proteomes" id="UP000814176"/>
    </source>
</evidence>
<keyword evidence="6" id="KW-0299">Galactose metabolism</keyword>
<dbReference type="InterPro" id="IPR005886">
    <property type="entry name" value="UDP_G4E"/>
</dbReference>
<comment type="cofactor">
    <cofactor evidence="2">
        <name>NAD(+)</name>
        <dbReference type="ChEBI" id="CHEBI:57540"/>
    </cofactor>
</comment>
<feature type="compositionally biased region" description="Low complexity" evidence="11">
    <location>
        <begin position="563"/>
        <end position="576"/>
    </location>
</feature>
<evidence type="ECO:0000256" key="2">
    <source>
        <dbReference type="ARBA" id="ARBA00001911"/>
    </source>
</evidence>
<protein>
    <submittedName>
        <fullName evidence="13">UDP-glucose 4-epimerase</fullName>
    </submittedName>
</protein>
<sequence length="1089" mass="120589">MQSVEASLKTLLATLPHPADKPALDPLVTEALSRAKASSSAEIRRNQWEYALKREIFALAATEGQALKDSNTRYYEQLCDRLDLCLVFSEHDVCDKAFPFTVLFDLLETQTIDSCSHIFSWIELRADRLTEGMVPQKGKALVLLRTLNDLLRRLSKIGNTTMFCGRILTFMSQVFPLGERSGVNLRGEYGPVWDAPGGKKEGSAANAEEQVSMKKEAAEEEDKMQVDESKAESNKQEEFYNTFWSLQLPFSRPPLFAEPDAFARFKEGVNKALPVIKEATAKERALMGSKTSAGQPSSLKRKRESEGVEDNAGGEYFFAKYLTSPDLLELEIADTHFRRQFLFQLLILLNHLLTFTKAVKTTWATPRNRSLQMDFTLDATDAQWVQETVTKATEELRQTTPNGRSFAETVHVILEREKNWVRWKNELCAPFDKGPWSEEIEVDGQKRKVGLEEATREVRMKMRMDPEPWPHKLGSAPLTEIWEMGYRDLTDLQRPFSPGGPRDFLKKIMQEDARIEMRRKQLQKQADRVAQARAKAAAAAAAKEQPKESAPPAETAPPPAPARLPSSTSTPLHPSLPAKPGTVPPTSVSADNVAQSSSPARVPTPVQPAAASPAPVPTPAPPPPEPAPIKDQLVSQYEENKQRWAWLGFRAGRELHSSFFDVDPLVKFEEYVKVIEIPGDHPTRRFVTVSTNANASIGIAEMQDGATSAGPPEAREDKPNGSRVLVTGGAGYIASHVVYALQETRRYKVVSIDNHHNSTPKALVRVAELARSNLPADASEKDKDSAEIEAYSADLTKPEEVRAVFEKYGKGGIWGVVHIAAYKAVGESTQIPLTYYANNVGATVTLLQIANEFDCTRFVYSSSATVYGIPPVIPIPETTRLQAQSPYGKTKVMSETIIEDLCSAEPSKWQALSLRYFNPAGAHPSGLIGEDPRGRPGNLLPLLAQMAVGRIKDKLQVFGNDYPTPDGTCVRDYLHVLDLAKGHLLALDALAPGSTVFDNRPAEARYKAYNLGKGKGLSVLQIVEAMKKATGFEYEYDIVGRRKGDVPDLTADPTLAEKELGFTAPQTLETMCRDLWNWQTKNPNGYDGQ</sequence>
<accession>A0ABQ8KHM6</accession>
<organism evidence="13 14">
    <name type="scientific">Rhodofomes roseus</name>
    <dbReference type="NCBI Taxonomy" id="34475"/>
    <lineage>
        <taxon>Eukaryota</taxon>
        <taxon>Fungi</taxon>
        <taxon>Dikarya</taxon>
        <taxon>Basidiomycota</taxon>
        <taxon>Agaricomycotina</taxon>
        <taxon>Agaricomycetes</taxon>
        <taxon>Polyporales</taxon>
        <taxon>Rhodofomes</taxon>
    </lineage>
</organism>
<feature type="region of interest" description="Disordered" evidence="11">
    <location>
        <begin position="285"/>
        <end position="307"/>
    </location>
</feature>
<evidence type="ECO:0000256" key="6">
    <source>
        <dbReference type="ARBA" id="ARBA00023144"/>
    </source>
</evidence>
<dbReference type="Gene3D" id="3.90.25.10">
    <property type="entry name" value="UDP-galactose 4-epimerase, domain 1"/>
    <property type="match status" value="1"/>
</dbReference>
<comment type="similarity">
    <text evidence="10">In the C-terminal section; belongs to the aldose epimerase family.</text>
</comment>
<evidence type="ECO:0000313" key="13">
    <source>
        <dbReference type="EMBL" id="KAH9837365.1"/>
    </source>
</evidence>
<comment type="caution">
    <text evidence="13">The sequence shown here is derived from an EMBL/GenBank/DDBJ whole genome shotgun (WGS) entry which is preliminary data.</text>
</comment>
<reference evidence="13 14" key="1">
    <citation type="journal article" date="2021" name="Environ. Microbiol.">
        <title>Gene family expansions and transcriptome signatures uncover fungal adaptations to wood decay.</title>
        <authorList>
            <person name="Hage H."/>
            <person name="Miyauchi S."/>
            <person name="Viragh M."/>
            <person name="Drula E."/>
            <person name="Min B."/>
            <person name="Chaduli D."/>
            <person name="Navarro D."/>
            <person name="Favel A."/>
            <person name="Norest M."/>
            <person name="Lesage-Meessen L."/>
            <person name="Balint B."/>
            <person name="Merenyi Z."/>
            <person name="de Eugenio L."/>
            <person name="Morin E."/>
            <person name="Martinez A.T."/>
            <person name="Baldrian P."/>
            <person name="Stursova M."/>
            <person name="Martinez M.J."/>
            <person name="Novotny C."/>
            <person name="Magnuson J.K."/>
            <person name="Spatafora J.W."/>
            <person name="Maurice S."/>
            <person name="Pangilinan J."/>
            <person name="Andreopoulos W."/>
            <person name="LaButti K."/>
            <person name="Hundley H."/>
            <person name="Na H."/>
            <person name="Kuo A."/>
            <person name="Barry K."/>
            <person name="Lipzen A."/>
            <person name="Henrissat B."/>
            <person name="Riley R."/>
            <person name="Ahrendt S."/>
            <person name="Nagy L.G."/>
            <person name="Grigoriev I.V."/>
            <person name="Martin F."/>
            <person name="Rosso M.N."/>
        </authorList>
    </citation>
    <scope>NUCLEOTIDE SEQUENCE [LARGE SCALE GENOMIC DNA]</scope>
    <source>
        <strain evidence="13 14">CIRM-BRFM 1785</strain>
    </source>
</reference>
<comment type="pathway">
    <text evidence="4">Carbohydrate metabolism; hexose metabolism.</text>
</comment>
<dbReference type="InterPro" id="IPR036291">
    <property type="entry name" value="NAD(P)-bd_dom_sf"/>
</dbReference>
<comment type="pathway">
    <text evidence="3">Carbohydrate metabolism; galactose metabolism.</text>
</comment>
<evidence type="ECO:0000256" key="5">
    <source>
        <dbReference type="ARBA" id="ARBA00023027"/>
    </source>
</evidence>
<dbReference type="PANTHER" id="PTHR43725">
    <property type="entry name" value="UDP-GLUCOSE 4-EPIMERASE"/>
    <property type="match status" value="1"/>
</dbReference>
<dbReference type="Gene3D" id="3.40.50.720">
    <property type="entry name" value="NAD(P)-binding Rossmann-like Domain"/>
    <property type="match status" value="1"/>
</dbReference>
<dbReference type="RefSeq" id="XP_047779534.1">
    <property type="nucleotide sequence ID" value="XM_047925698.1"/>
</dbReference>
<evidence type="ECO:0000256" key="8">
    <source>
        <dbReference type="ARBA" id="ARBA00037676"/>
    </source>
</evidence>
<name>A0ABQ8KHM6_9APHY</name>
<evidence type="ECO:0000256" key="9">
    <source>
        <dbReference type="ARBA" id="ARBA00037955"/>
    </source>
</evidence>
<feature type="compositionally biased region" description="Low complexity" evidence="11">
    <location>
        <begin position="528"/>
        <end position="553"/>
    </location>
</feature>
<comment type="catalytic activity">
    <reaction evidence="1">
        <text>UDP-alpha-D-glucose = UDP-alpha-D-galactose</text>
        <dbReference type="Rhea" id="RHEA:22168"/>
        <dbReference type="ChEBI" id="CHEBI:58885"/>
        <dbReference type="ChEBI" id="CHEBI:66914"/>
        <dbReference type="EC" id="5.1.3.2"/>
    </reaction>
</comment>
<dbReference type="SUPFAM" id="SSF51735">
    <property type="entry name" value="NAD(P)-binding Rossmann-fold domains"/>
    <property type="match status" value="1"/>
</dbReference>
<dbReference type="PRINTS" id="PR01713">
    <property type="entry name" value="NUCEPIMERASE"/>
</dbReference>
<dbReference type="InterPro" id="IPR021861">
    <property type="entry name" value="THO_THOC1"/>
</dbReference>
<dbReference type="CDD" id="cd05247">
    <property type="entry name" value="UDP_G4E_1_SDR_e"/>
    <property type="match status" value="1"/>
</dbReference>
<evidence type="ECO:0000256" key="4">
    <source>
        <dbReference type="ARBA" id="ARBA00005028"/>
    </source>
</evidence>
<proteinExistence type="inferred from homology"/>
<feature type="compositionally biased region" description="Low complexity" evidence="11">
    <location>
        <begin position="603"/>
        <end position="613"/>
    </location>
</feature>
<evidence type="ECO:0000256" key="1">
    <source>
        <dbReference type="ARBA" id="ARBA00000083"/>
    </source>
</evidence>
<comment type="function">
    <text evidence="8">Mutarotase converts alpha-aldose to the beta-anomer. It is active on D-glucose, L-arabinose, D-xylose, D-galactose, maltose and lactose.</text>
</comment>
<dbReference type="NCBIfam" id="TIGR01179">
    <property type="entry name" value="galE"/>
    <property type="match status" value="1"/>
</dbReference>
<evidence type="ECO:0000256" key="3">
    <source>
        <dbReference type="ARBA" id="ARBA00004947"/>
    </source>
</evidence>
<evidence type="ECO:0000259" key="12">
    <source>
        <dbReference type="Pfam" id="PF01370"/>
    </source>
</evidence>
<feature type="compositionally biased region" description="Pro residues" evidence="11">
    <location>
        <begin position="614"/>
        <end position="627"/>
    </location>
</feature>
<feature type="compositionally biased region" description="Polar residues" evidence="11">
    <location>
        <begin position="289"/>
        <end position="298"/>
    </location>
</feature>
<evidence type="ECO:0000256" key="10">
    <source>
        <dbReference type="ARBA" id="ARBA00038238"/>
    </source>
</evidence>
<keyword evidence="5" id="KW-0520">NAD</keyword>
<gene>
    <name evidence="13" type="ORF">C8Q71DRAFT_796711</name>
</gene>
<dbReference type="PANTHER" id="PTHR43725:SF47">
    <property type="entry name" value="UDP-GLUCOSE 4-EPIMERASE"/>
    <property type="match status" value="1"/>
</dbReference>
<dbReference type="GeneID" id="72006430"/>
<feature type="region of interest" description="Disordered" evidence="11">
    <location>
        <begin position="518"/>
        <end position="630"/>
    </location>
</feature>